<dbReference type="InterPro" id="IPR033922">
    <property type="entry name" value="NAD_bind_Glu_DH"/>
</dbReference>
<dbReference type="GO" id="GO:0005829">
    <property type="term" value="C:cytosol"/>
    <property type="evidence" value="ECO:0007669"/>
    <property type="project" value="TreeGrafter"/>
</dbReference>
<evidence type="ECO:0000256" key="3">
    <source>
        <dbReference type="ARBA" id="ARBA00023002"/>
    </source>
</evidence>
<comment type="caution">
    <text evidence="10">The sequence shown here is derived from an EMBL/GenBank/DDBJ whole genome shotgun (WGS) entry which is preliminary data.</text>
</comment>
<evidence type="ECO:0000256" key="4">
    <source>
        <dbReference type="PIRNR" id="PIRNR000185"/>
    </source>
</evidence>
<dbReference type="CDD" id="cd05313">
    <property type="entry name" value="NAD_bind_2_Glu_DH"/>
    <property type="match status" value="1"/>
</dbReference>
<dbReference type="Gene3D" id="3.40.50.720">
    <property type="entry name" value="NAD(P)-binding Rossmann-like Domain"/>
    <property type="match status" value="1"/>
</dbReference>
<evidence type="ECO:0000256" key="5">
    <source>
        <dbReference type="PIRSR" id="PIRSR000185-1"/>
    </source>
</evidence>
<feature type="binding site" evidence="6">
    <location>
        <position position="247"/>
    </location>
    <ligand>
        <name>NAD(+)</name>
        <dbReference type="ChEBI" id="CHEBI:57540"/>
    </ligand>
</feature>
<dbReference type="InterPro" id="IPR006097">
    <property type="entry name" value="Glu/Leu/Phe/Val/Trp_DH_dimer"/>
</dbReference>
<dbReference type="InterPro" id="IPR006096">
    <property type="entry name" value="Glu/Leu/Phe/Val/Trp_DH_C"/>
</dbReference>
<keyword evidence="11" id="KW-1185">Reference proteome</keyword>
<evidence type="ECO:0000259" key="9">
    <source>
        <dbReference type="SMART" id="SM00839"/>
    </source>
</evidence>
<dbReference type="PANTHER" id="PTHR43571">
    <property type="entry name" value="NADP-SPECIFIC GLUTAMATE DEHYDROGENASE 1-RELATED"/>
    <property type="match status" value="1"/>
</dbReference>
<dbReference type="SUPFAM" id="SSF53223">
    <property type="entry name" value="Aminoacid dehydrogenase-like, N-terminal domain"/>
    <property type="match status" value="1"/>
</dbReference>
<proteinExistence type="inferred from homology"/>
<dbReference type="InterPro" id="IPR050724">
    <property type="entry name" value="Glu_Leu_Phe_Val_DH"/>
</dbReference>
<gene>
    <name evidence="10" type="ORF">AE0388_0664</name>
</gene>
<dbReference type="PATRIC" id="fig|1703.6.peg.547"/>
<keyword evidence="3 4" id="KW-0560">Oxidoreductase</keyword>
<comment type="similarity">
    <text evidence="1 4 8">Belongs to the Glu/Leu/Phe/Val dehydrogenases family.</text>
</comment>
<dbReference type="Gene3D" id="3.40.50.10860">
    <property type="entry name" value="Leucine Dehydrogenase, chain A, domain 1"/>
    <property type="match status" value="1"/>
</dbReference>
<feature type="binding site" evidence="6">
    <location>
        <position position="96"/>
    </location>
    <ligand>
        <name>substrate</name>
    </ligand>
</feature>
<organism evidence="10 11">
    <name type="scientific">Brevibacterium linens</name>
    <dbReference type="NCBI Taxonomy" id="1703"/>
    <lineage>
        <taxon>Bacteria</taxon>
        <taxon>Bacillati</taxon>
        <taxon>Actinomycetota</taxon>
        <taxon>Actinomycetes</taxon>
        <taxon>Micrococcales</taxon>
        <taxon>Brevibacteriaceae</taxon>
        <taxon>Brevibacterium</taxon>
    </lineage>
</organism>
<accession>A0A0B9ART7</accession>
<dbReference type="Pfam" id="PF02812">
    <property type="entry name" value="ELFV_dehydrog_N"/>
    <property type="match status" value="1"/>
</dbReference>
<dbReference type="FunFam" id="1.10.285.10:FF:000001">
    <property type="entry name" value="Glutamate dehydrogenase"/>
    <property type="match status" value="1"/>
</dbReference>
<keyword evidence="6" id="KW-0547">Nucleotide-binding</keyword>
<dbReference type="Proteomes" id="UP000031488">
    <property type="component" value="Unassembled WGS sequence"/>
</dbReference>
<dbReference type="Pfam" id="PF00208">
    <property type="entry name" value="ELFV_dehydrog"/>
    <property type="match status" value="1"/>
</dbReference>
<feature type="binding site" evidence="6">
    <location>
        <position position="120"/>
    </location>
    <ligand>
        <name>substrate</name>
    </ligand>
</feature>
<feature type="site" description="Important for catalysis" evidence="7">
    <location>
        <position position="172"/>
    </location>
</feature>
<dbReference type="GO" id="GO:0004354">
    <property type="term" value="F:glutamate dehydrogenase (NADP+) activity"/>
    <property type="evidence" value="ECO:0007669"/>
    <property type="project" value="TreeGrafter"/>
</dbReference>
<dbReference type="AlphaFoldDB" id="A0A0B9ART7"/>
<dbReference type="InterPro" id="IPR014362">
    <property type="entry name" value="Glu_DH"/>
</dbReference>
<feature type="binding site" evidence="6">
    <location>
        <position position="384"/>
    </location>
    <ligand>
        <name>substrate</name>
    </ligand>
</feature>
<dbReference type="PANTHER" id="PTHR43571:SF1">
    <property type="entry name" value="NADP-SPECIFIC GLUTAMATE DEHYDROGENASE 1-RELATED"/>
    <property type="match status" value="1"/>
</dbReference>
<dbReference type="PROSITE" id="PS00074">
    <property type="entry name" value="GLFV_DEHYDROGENASE"/>
    <property type="match status" value="1"/>
</dbReference>
<evidence type="ECO:0000256" key="2">
    <source>
        <dbReference type="ARBA" id="ARBA00011643"/>
    </source>
</evidence>
<feature type="binding site" evidence="6">
    <location>
        <position position="117"/>
    </location>
    <ligand>
        <name>substrate</name>
    </ligand>
</feature>
<protein>
    <recommendedName>
        <fullName evidence="4">Glutamate dehydrogenase</fullName>
    </recommendedName>
</protein>
<feature type="binding site" evidence="6">
    <location>
        <position position="171"/>
    </location>
    <ligand>
        <name>substrate</name>
    </ligand>
</feature>
<evidence type="ECO:0000313" key="10">
    <source>
        <dbReference type="EMBL" id="KHS53589.1"/>
    </source>
</evidence>
<dbReference type="GO" id="GO:0000166">
    <property type="term" value="F:nucleotide binding"/>
    <property type="evidence" value="ECO:0007669"/>
    <property type="project" value="UniProtKB-KW"/>
</dbReference>
<dbReference type="Gene3D" id="1.10.285.10">
    <property type="entry name" value="Glutamate Dehydrogenase, chain A, domain 3"/>
    <property type="match status" value="2"/>
</dbReference>
<dbReference type="InterPro" id="IPR033524">
    <property type="entry name" value="Glu/Leu/Phe/Val_DH_AS"/>
</dbReference>
<dbReference type="PIRSF" id="PIRSF000185">
    <property type="entry name" value="Glu_DH"/>
    <property type="match status" value="1"/>
</dbReference>
<evidence type="ECO:0000256" key="8">
    <source>
        <dbReference type="RuleBase" id="RU004417"/>
    </source>
</evidence>
<dbReference type="InterPro" id="IPR036291">
    <property type="entry name" value="NAD(P)-bd_dom_sf"/>
</dbReference>
<dbReference type="InterPro" id="IPR046346">
    <property type="entry name" value="Aminoacid_DH-like_N_sf"/>
</dbReference>
<dbReference type="EMBL" id="JTJZ01000014">
    <property type="protein sequence ID" value="KHS53589.1"/>
    <property type="molecule type" value="Genomic_DNA"/>
</dbReference>
<evidence type="ECO:0000256" key="7">
    <source>
        <dbReference type="PIRSR" id="PIRSR000185-3"/>
    </source>
</evidence>
<keyword evidence="6" id="KW-0520">NAD</keyword>
<reference evidence="10 11" key="1">
    <citation type="submission" date="2014-11" db="EMBL/GenBank/DDBJ databases">
        <title>Draft Genome Sequence of Brevibacterium linens AE038-8.</title>
        <authorList>
            <person name="Maizel D."/>
            <person name="Utturkar S.M."/>
            <person name="Brown S.D."/>
            <person name="Ferrero M."/>
            <person name="Rosen B.P."/>
        </authorList>
    </citation>
    <scope>NUCLEOTIDE SEQUENCE [LARGE SCALE GENOMIC DNA]</scope>
    <source>
        <strain evidence="10 11">AE038-8</strain>
    </source>
</reference>
<sequence length="452" mass="48666">MFVRMSLHPSLQPIFDTVLQRNPGESEFHQAVQEVLYSLGPVVDKHPEYLELSALERLCEPERQIIFRVPWIDDSGDVQINRAFRVQFNSALGPYKGGMRFHPSVNLGIVKFLGFEQIFKNAITGLPIGGGKGGADFDPKGRSDREVMRFCQSLMTELSRHIGEYRDVPAGDIGVGGREIGYLFGQYKRMTNSYEAGVLTGKGLSYGGSMVRTEATGFGVVYFLKDMLAAAKKNIDGRSVSISGSGNVAVFAAEKVTAFGGTVITMSDSAGFIHDPDGIDIELVKRIKFEERGRISEYVDQRGGRATYHEGGNVWDVEVDVALPCATQNELDADSAATLVKNGVIALAEGANMPCTPEAVKIFSEAGVLFAPGKAANAGGVATSALEMQQNASRDSWDFDFTEARLAEIMGDVHDSCAAAAEEFGSPGDYVSGANIAGFIRVSEAMLAQGVV</sequence>
<dbReference type="STRING" id="1703.BLSMQ_1279"/>
<dbReference type="SUPFAM" id="SSF51735">
    <property type="entry name" value="NAD(P)-binding Rossmann-fold domains"/>
    <property type="match status" value="1"/>
</dbReference>
<dbReference type="FunFam" id="3.40.50.10860:FF:000002">
    <property type="entry name" value="Glutamate dehydrogenase"/>
    <property type="match status" value="1"/>
</dbReference>
<dbReference type="GO" id="GO:0006537">
    <property type="term" value="P:glutamate biosynthetic process"/>
    <property type="evidence" value="ECO:0007669"/>
    <property type="project" value="TreeGrafter"/>
</dbReference>
<evidence type="ECO:0000256" key="6">
    <source>
        <dbReference type="PIRSR" id="PIRSR000185-2"/>
    </source>
</evidence>
<evidence type="ECO:0000256" key="1">
    <source>
        <dbReference type="ARBA" id="ARBA00006382"/>
    </source>
</evidence>
<dbReference type="NCBIfam" id="NF006929">
    <property type="entry name" value="PRK09414.1"/>
    <property type="match status" value="1"/>
</dbReference>
<dbReference type="FunFam" id="3.40.50.720:FF:000030">
    <property type="entry name" value="Glutamate dehydrogenase"/>
    <property type="match status" value="1"/>
</dbReference>
<evidence type="ECO:0000313" key="11">
    <source>
        <dbReference type="Proteomes" id="UP000031488"/>
    </source>
</evidence>
<dbReference type="InterPro" id="IPR006095">
    <property type="entry name" value="Glu/Leu/Phe/Val/Trp_DH"/>
</dbReference>
<feature type="binding site" evidence="6">
    <location>
        <position position="216"/>
    </location>
    <ligand>
        <name>NAD(+)</name>
        <dbReference type="ChEBI" id="CHEBI:57540"/>
    </ligand>
</feature>
<name>A0A0B9ART7_BRELN</name>
<dbReference type="SMART" id="SM00839">
    <property type="entry name" value="ELFV_dehydrog"/>
    <property type="match status" value="1"/>
</dbReference>
<comment type="subunit">
    <text evidence="2">Homohexamer.</text>
</comment>
<dbReference type="PRINTS" id="PR00082">
    <property type="entry name" value="GLFDHDRGNASE"/>
</dbReference>
<feature type="active site" description="Proton donor" evidence="5">
    <location>
        <position position="132"/>
    </location>
</feature>
<feature type="domain" description="Glutamate/phenylalanine/leucine/valine/L-tryptophan dehydrogenase C-terminal" evidence="9">
    <location>
        <begin position="209"/>
        <end position="450"/>
    </location>
</feature>